<dbReference type="Proteomes" id="UP000181976">
    <property type="component" value="Unassembled WGS sequence"/>
</dbReference>
<dbReference type="InParanoid" id="A0A1I2BES5"/>
<dbReference type="eggNOG" id="COG1331">
    <property type="taxonomic scope" value="Bacteria"/>
</dbReference>
<evidence type="ECO:0000313" key="1">
    <source>
        <dbReference type="EMBL" id="SFE54702.1"/>
    </source>
</evidence>
<organism evidence="1 2">
    <name type="scientific">Thermophagus xiamenensis</name>
    <dbReference type="NCBI Taxonomy" id="385682"/>
    <lineage>
        <taxon>Bacteria</taxon>
        <taxon>Pseudomonadati</taxon>
        <taxon>Bacteroidota</taxon>
        <taxon>Bacteroidia</taxon>
        <taxon>Marinilabiliales</taxon>
        <taxon>Marinilabiliaceae</taxon>
        <taxon>Thermophagus</taxon>
    </lineage>
</organism>
<dbReference type="EMBL" id="FONA01000013">
    <property type="protein sequence ID" value="SFE54702.1"/>
    <property type="molecule type" value="Genomic_DNA"/>
</dbReference>
<dbReference type="Pfam" id="PF16153">
    <property type="entry name" value="DUF4861"/>
    <property type="match status" value="1"/>
</dbReference>
<accession>A0A1I2BES5</accession>
<gene>
    <name evidence="1" type="ORF">SAMN05444380_11340</name>
</gene>
<protein>
    <recommendedName>
        <fullName evidence="3">DUF4861 domain-containing protein</fullName>
    </recommendedName>
</protein>
<evidence type="ECO:0000313" key="2">
    <source>
        <dbReference type="Proteomes" id="UP000181976"/>
    </source>
</evidence>
<dbReference type="InterPro" id="IPR032342">
    <property type="entry name" value="DUF4861"/>
</dbReference>
<dbReference type="STRING" id="385682.SAMN05444380_11340"/>
<evidence type="ECO:0008006" key="3">
    <source>
        <dbReference type="Google" id="ProtNLM"/>
    </source>
</evidence>
<dbReference type="PROSITE" id="PS51257">
    <property type="entry name" value="PROKAR_LIPOPROTEIN"/>
    <property type="match status" value="1"/>
</dbReference>
<sequence>MKRIKIILGVAVFLLLWTSSCSKKQLLVVSNPLDVERIDETIIVKRTELEQRYGEIPDGYAVALKLDNKYVPSQVDDMDGDGIWDELVFTLDFKPSETLSLNVVTIPENEYPDFPMRTNIQLGILQSDSSYKEVDKYDAPSISEGFKIIAQGESVSWENDKMGFRNYFDVRNIKDLFGKLKPDIILDKLHTPDIPNYHELSDWGMDILHCGSSLGAGGLAMLEADSLYRLGSTEKYSFEKITEGPVRSVFDLKYEGWKVANQSLSAVERITIYPGKYWFMSDVTVSDFEGTKQLVTGIVTSKLTNDPFEFKAEPGYRVIGTHDRQSENNDELGMAVMLKDNEVTRIARTTDINFFERGYQTVVEKGFSHVISETYYVAQKIKADKPARHYFFAVWGLENEKWKNPENFKAYISSEAEKIGNPVVIN</sequence>
<proteinExistence type="predicted"/>
<dbReference type="OrthoDB" id="846806at2"/>
<name>A0A1I2BES5_9BACT</name>
<dbReference type="RefSeq" id="WP_010528096.1">
    <property type="nucleotide sequence ID" value="NZ_AFSL01000072.1"/>
</dbReference>
<reference evidence="1 2" key="1">
    <citation type="submission" date="2016-10" db="EMBL/GenBank/DDBJ databases">
        <authorList>
            <person name="de Groot N.N."/>
        </authorList>
    </citation>
    <scope>NUCLEOTIDE SEQUENCE [LARGE SCALE GENOMIC DNA]</scope>
    <source>
        <strain evidence="1 2">DSM 19012</strain>
    </source>
</reference>
<dbReference type="AlphaFoldDB" id="A0A1I2BES5"/>
<keyword evidence="2" id="KW-1185">Reference proteome</keyword>